<gene>
    <name evidence="2" type="ORF">NEE01_09090</name>
</gene>
<evidence type="ECO:0000313" key="2">
    <source>
        <dbReference type="EMBL" id="MCW6534939.1"/>
    </source>
</evidence>
<accession>A0AA41ZDL3</accession>
<name>A0AA41ZDL3_9SPHN</name>
<keyword evidence="3" id="KW-1185">Reference proteome</keyword>
<proteinExistence type="predicted"/>
<dbReference type="AlphaFoldDB" id="A0AA41ZDL3"/>
<dbReference type="GO" id="GO:0016747">
    <property type="term" value="F:acyltransferase activity, transferring groups other than amino-acyl groups"/>
    <property type="evidence" value="ECO:0007669"/>
    <property type="project" value="InterPro"/>
</dbReference>
<organism evidence="2 3">
    <name type="scientific">Sphingomonas lycopersici</name>
    <dbReference type="NCBI Taxonomy" id="2951807"/>
    <lineage>
        <taxon>Bacteria</taxon>
        <taxon>Pseudomonadati</taxon>
        <taxon>Pseudomonadota</taxon>
        <taxon>Alphaproteobacteria</taxon>
        <taxon>Sphingomonadales</taxon>
        <taxon>Sphingomonadaceae</taxon>
        <taxon>Sphingomonas</taxon>
    </lineage>
</organism>
<evidence type="ECO:0000313" key="3">
    <source>
        <dbReference type="Proteomes" id="UP001165565"/>
    </source>
</evidence>
<dbReference type="Proteomes" id="UP001165565">
    <property type="component" value="Unassembled WGS sequence"/>
</dbReference>
<feature type="domain" description="GCN5-related N-acetyltransferase Rv2170-like" evidence="1">
    <location>
        <begin position="151"/>
        <end position="201"/>
    </location>
</feature>
<dbReference type="RefSeq" id="WP_265268726.1">
    <property type="nucleotide sequence ID" value="NZ_JANFAV010000005.1"/>
</dbReference>
<dbReference type="EMBL" id="JANFAV010000005">
    <property type="protein sequence ID" value="MCW6534939.1"/>
    <property type="molecule type" value="Genomic_DNA"/>
</dbReference>
<comment type="caution">
    <text evidence="2">The sequence shown here is derived from an EMBL/GenBank/DDBJ whole genome shotgun (WGS) entry which is preliminary data.</text>
</comment>
<protein>
    <submittedName>
        <fullName evidence="2">GNAT family N-acetyltransferase</fullName>
    </submittedName>
</protein>
<dbReference type="InterPro" id="IPR013653">
    <property type="entry name" value="GCN5-like_dom"/>
</dbReference>
<evidence type="ECO:0000259" key="1">
    <source>
        <dbReference type="Pfam" id="PF08445"/>
    </source>
</evidence>
<dbReference type="Gene3D" id="3.40.630.30">
    <property type="match status" value="1"/>
</dbReference>
<dbReference type="InterPro" id="IPR016181">
    <property type="entry name" value="Acyl_CoA_acyltransferase"/>
</dbReference>
<reference evidence="2" key="1">
    <citation type="submission" date="2022-06" db="EMBL/GenBank/DDBJ databases">
        <title>Sphingomonas sp. nov. isolated from rhizosphere soil of tomato.</title>
        <authorList>
            <person name="Dong H."/>
            <person name="Gao R."/>
        </authorList>
    </citation>
    <scope>NUCLEOTIDE SEQUENCE</scope>
    <source>
        <strain evidence="2">MMSM24</strain>
    </source>
</reference>
<dbReference type="SUPFAM" id="SSF55729">
    <property type="entry name" value="Acyl-CoA N-acyltransferases (Nat)"/>
    <property type="match status" value="1"/>
</dbReference>
<sequence length="212" mass="22671">MTDPAALDPALFAWLAARSIARGVPLPVASHGGYRVDTRSDTETARWVFAHAGPGLESLARAIHAPRHFLKLCATPEVLHAALPPGWQIHPPGYFMIANAAPPNQTPAPGYEIAIERRGAVTQVRITAADGTPAASGYAAETAEAFIYDRIETAPAHRRRGLGGAVMAALHRAKRRQETPELLVATEEGRALYTTLGWRVLSPYSTASIPAT</sequence>
<dbReference type="Pfam" id="PF08445">
    <property type="entry name" value="FR47"/>
    <property type="match status" value="1"/>
</dbReference>